<keyword evidence="7" id="KW-0732">Signal</keyword>
<keyword evidence="5 6" id="KW-0560">Oxidoreductase</keyword>
<sequence length="245" mass="26736">MAPLSLLRFLRACCLAGLVGLAVLAAGARPALAAFVLPPLPYPVDALAPSIDATTMTIHHDRHHGAYVANLNARIADHPELERLSLEELQGRISRYPAAVRNNGGGHYNHSLFWRVMAPPGQGGTPSPQLQAAITTAFESPEALQQRFAQAAADRFGSGWAWLIRRPDGSLAITSTANQDNPLMDLPGIERGVPLLGLDVWEHAYYLNYQNRRPEYIAAWWSLVNWNEVNRRFAEGLDAGGASES</sequence>
<feature type="signal peptide" evidence="7">
    <location>
        <begin position="1"/>
        <end position="33"/>
    </location>
</feature>
<feature type="chain" id="PRO_5047455885" description="Superoxide dismutase" evidence="7">
    <location>
        <begin position="34"/>
        <end position="245"/>
    </location>
</feature>
<dbReference type="PANTHER" id="PTHR43595">
    <property type="entry name" value="37S RIBOSOMAL PROTEIN S26, MITOCHONDRIAL"/>
    <property type="match status" value="1"/>
</dbReference>
<comment type="subunit">
    <text evidence="2">Homodimer.</text>
</comment>
<dbReference type="Pfam" id="PF02777">
    <property type="entry name" value="Sod_Fe_C"/>
    <property type="match status" value="1"/>
</dbReference>
<proteinExistence type="inferred from homology"/>
<comment type="function">
    <text evidence="6">Destroys radicals which are normally produced within the cells and which are toxic to biological systems.</text>
</comment>
<dbReference type="PIRSF" id="PIRSF000349">
    <property type="entry name" value="SODismutase"/>
    <property type="match status" value="1"/>
</dbReference>
<evidence type="ECO:0000259" key="8">
    <source>
        <dbReference type="Pfam" id="PF00081"/>
    </source>
</evidence>
<dbReference type="Gene3D" id="3.55.40.20">
    <property type="entry name" value="Iron/manganese superoxide dismutase, C-terminal domain"/>
    <property type="match status" value="1"/>
</dbReference>
<dbReference type="InterPro" id="IPR001189">
    <property type="entry name" value="Mn/Fe_SOD"/>
</dbReference>
<feature type="domain" description="Manganese/iron superoxide dismutase C-terminal" evidence="9">
    <location>
        <begin position="127"/>
        <end position="232"/>
    </location>
</feature>
<evidence type="ECO:0000313" key="11">
    <source>
        <dbReference type="Proteomes" id="UP001302329"/>
    </source>
</evidence>
<dbReference type="InterPro" id="IPR036314">
    <property type="entry name" value="SOD_C_sf"/>
</dbReference>
<evidence type="ECO:0000256" key="7">
    <source>
        <dbReference type="SAM" id="SignalP"/>
    </source>
</evidence>
<dbReference type="SUPFAM" id="SSF46609">
    <property type="entry name" value="Fe,Mn superoxide dismutase (SOD), N-terminal domain"/>
    <property type="match status" value="1"/>
</dbReference>
<evidence type="ECO:0000256" key="6">
    <source>
        <dbReference type="RuleBase" id="RU000414"/>
    </source>
</evidence>
<evidence type="ECO:0000256" key="5">
    <source>
        <dbReference type="ARBA" id="ARBA00023002"/>
    </source>
</evidence>
<protein>
    <recommendedName>
        <fullName evidence="3 6">Superoxide dismutase</fullName>
        <ecNumber evidence="3 6">1.15.1.1</ecNumber>
    </recommendedName>
</protein>
<dbReference type="InterPro" id="IPR019832">
    <property type="entry name" value="Mn/Fe_SOD_C"/>
</dbReference>
<comment type="catalytic activity">
    <reaction evidence="6">
        <text>2 superoxide + 2 H(+) = H2O2 + O2</text>
        <dbReference type="Rhea" id="RHEA:20696"/>
        <dbReference type="ChEBI" id="CHEBI:15378"/>
        <dbReference type="ChEBI" id="CHEBI:15379"/>
        <dbReference type="ChEBI" id="CHEBI:16240"/>
        <dbReference type="ChEBI" id="CHEBI:18421"/>
        <dbReference type="EC" id="1.15.1.1"/>
    </reaction>
</comment>
<dbReference type="SUPFAM" id="SSF54719">
    <property type="entry name" value="Fe,Mn superoxide dismutase (SOD), C-terminal domain"/>
    <property type="match status" value="1"/>
</dbReference>
<dbReference type="EC" id="1.15.1.1" evidence="3 6"/>
<dbReference type="PANTHER" id="PTHR43595:SF2">
    <property type="entry name" value="SMALL RIBOSOMAL SUBUNIT PROTEIN MS42"/>
    <property type="match status" value="1"/>
</dbReference>
<dbReference type="Gene3D" id="1.10.287.990">
    <property type="entry name" value="Fe,Mn superoxide dismutase (SOD) domain"/>
    <property type="match status" value="1"/>
</dbReference>
<dbReference type="EMBL" id="JAYGHY010000022">
    <property type="protein sequence ID" value="MEA5442594.1"/>
    <property type="molecule type" value="Genomic_DNA"/>
</dbReference>
<reference evidence="10 11" key="1">
    <citation type="submission" date="2023-12" db="EMBL/GenBank/DDBJ databases">
        <title>Baltic Sea Cyanobacteria.</title>
        <authorList>
            <person name="Delbaje E."/>
            <person name="Fewer D.P."/>
            <person name="Shishido T.K."/>
        </authorList>
    </citation>
    <scope>NUCLEOTIDE SEQUENCE [LARGE SCALE GENOMIC DNA]</scope>
    <source>
        <strain evidence="10 11">UHCC 0281</strain>
    </source>
</reference>
<evidence type="ECO:0000256" key="2">
    <source>
        <dbReference type="ARBA" id="ARBA00011738"/>
    </source>
</evidence>
<evidence type="ECO:0000256" key="1">
    <source>
        <dbReference type="ARBA" id="ARBA00008714"/>
    </source>
</evidence>
<dbReference type="GO" id="GO:0004784">
    <property type="term" value="F:superoxide dismutase activity"/>
    <property type="evidence" value="ECO:0007669"/>
    <property type="project" value="UniProtKB-EC"/>
</dbReference>
<evidence type="ECO:0000259" key="9">
    <source>
        <dbReference type="Pfam" id="PF02777"/>
    </source>
</evidence>
<dbReference type="PROSITE" id="PS00088">
    <property type="entry name" value="SOD_MN"/>
    <property type="match status" value="1"/>
</dbReference>
<dbReference type="Proteomes" id="UP001302329">
    <property type="component" value="Unassembled WGS sequence"/>
</dbReference>
<accession>A0ABU5SVR9</accession>
<gene>
    <name evidence="10" type="ORF">VB739_08520</name>
</gene>
<organism evidence="10 11">
    <name type="scientific">Cyanobium gracile UHCC 0281</name>
    <dbReference type="NCBI Taxonomy" id="3110309"/>
    <lineage>
        <taxon>Bacteria</taxon>
        <taxon>Bacillati</taxon>
        <taxon>Cyanobacteriota</taxon>
        <taxon>Cyanophyceae</taxon>
        <taxon>Synechococcales</taxon>
        <taxon>Prochlorococcaceae</taxon>
        <taxon>Cyanobium</taxon>
    </lineage>
</organism>
<dbReference type="InterPro" id="IPR019831">
    <property type="entry name" value="Mn/Fe_SOD_N"/>
</dbReference>
<dbReference type="Pfam" id="PF00081">
    <property type="entry name" value="Sod_Fe_N"/>
    <property type="match status" value="1"/>
</dbReference>
<dbReference type="PRINTS" id="PR01703">
    <property type="entry name" value="MNSODISMTASE"/>
</dbReference>
<comment type="caution">
    <text evidence="10">The sequence shown here is derived from an EMBL/GenBank/DDBJ whole genome shotgun (WGS) entry which is preliminary data.</text>
</comment>
<dbReference type="RefSeq" id="WP_323356661.1">
    <property type="nucleotide sequence ID" value="NZ_JAYGHY010000022.1"/>
</dbReference>
<keyword evidence="4 6" id="KW-0479">Metal-binding</keyword>
<comment type="similarity">
    <text evidence="1 6">Belongs to the iron/manganese superoxide dismutase family.</text>
</comment>
<dbReference type="InterPro" id="IPR036324">
    <property type="entry name" value="Mn/Fe_SOD_N_sf"/>
</dbReference>
<name>A0ABU5SVR9_9CYAN</name>
<evidence type="ECO:0000256" key="3">
    <source>
        <dbReference type="ARBA" id="ARBA00012682"/>
    </source>
</evidence>
<keyword evidence="11" id="KW-1185">Reference proteome</keyword>
<feature type="domain" description="Manganese/iron superoxide dismutase N-terminal" evidence="8">
    <location>
        <begin position="35"/>
        <end position="118"/>
    </location>
</feature>
<evidence type="ECO:0000256" key="4">
    <source>
        <dbReference type="ARBA" id="ARBA00022723"/>
    </source>
</evidence>
<evidence type="ECO:0000313" key="10">
    <source>
        <dbReference type="EMBL" id="MEA5442594.1"/>
    </source>
</evidence>
<dbReference type="InterPro" id="IPR019833">
    <property type="entry name" value="Mn/Fe_SOD_BS"/>
</dbReference>